<dbReference type="SMART" id="SM00863">
    <property type="entry name" value="tRNA_SAD"/>
    <property type="match status" value="1"/>
</dbReference>
<evidence type="ECO:0000256" key="11">
    <source>
        <dbReference type="ARBA" id="ARBA00023146"/>
    </source>
</evidence>
<dbReference type="RefSeq" id="WP_071937283.1">
    <property type="nucleotide sequence ID" value="NZ_CP013197.1"/>
</dbReference>
<dbReference type="HAMAP" id="MF_00036_B">
    <property type="entry name" value="Ala_tRNA_synth_B"/>
    <property type="match status" value="1"/>
</dbReference>
<sequence length="918" mass="104722">MTKFTANAIRKMWLDFFRSKDHYELPSVSLIPVDDPSLLWINSGVATLKPYFDGRKTPPSPRLTNSQKSIRTNDIENVGYTARHHTLFEMLGNFSIGDYFKKEAIMYAWEFLTDKKWIGFDPAKLYVTIYKDDQEAYEIWRNVIGLSDERIIKGDKDTNFWEIGAGPCGPNTEIFYDRGEKYDPEQIGLKLLQDDLENDRYLEVWNIVFSQYNNNGNGTYTDLPRKNIDTGAGLERIASIIQETPTNFETDLFMPIIKAVEKLVNVKYHYDETALFSNNSEQLKINTAFKVIADHIRAVTFAIVDGAFPGNKDRGYVIRRLIRRASLYGKKIDLTEPFLFKLVGTVVKIMQEYYSYLVEKQPIVEQAVLDEEKKFLKTLEQGSKLFNEVKTKYGTISKEHAFRLFESYGFPIELIEEEAHEVGINVDRAGFDELLENAKTISRTNRKDIKAIHLQSELFTKLDVASQFVGYEYEQVNNTEIVFMFADDKPVTKLTNTTGYIILKETPFYAEKGGQAADHGLILKDNTTAYVLDVQQGPNKQHLHFVKVEGTLAIGDLVNASIDSDRRFYTRKNHSGTHLIHAALREVLGNHVMQTGSYNDAERLRIDITHNQAITPAEITAVEGSVAKAIKTAIPCEIIYTDMQTALDVHHALAFFTEKYDAEVRIVKFGTYSCELCGGTHVANSQDVEDLLVTGLESKGAGTFRIHAITSNKTIASYLNEQFLKEKTEAINYFDKYNQGKAALLDQSLDQTWEQISNLTVSKPNWKQLKELVAQFKEDFKRWQKQYDNILIQQFVKQYNTFLPQDKNGINFLTHQFTTKVDINALKVLIDDYKARYRNLLIFLVDVSDETQATLIVGVSDDLHDRYQAGKIIQQLNPLLNGKGGGNNSVAQSGFNNKDKTVLVKLLTNPLEFLKHHG</sequence>
<dbReference type="Gene3D" id="3.10.310.40">
    <property type="match status" value="1"/>
</dbReference>
<evidence type="ECO:0000256" key="4">
    <source>
        <dbReference type="ARBA" id="ARBA00022598"/>
    </source>
</evidence>
<dbReference type="PANTHER" id="PTHR11777">
    <property type="entry name" value="ALANYL-TRNA SYNTHETASE"/>
    <property type="match status" value="1"/>
</dbReference>
<dbReference type="PANTHER" id="PTHR11777:SF9">
    <property type="entry name" value="ALANINE--TRNA LIGASE, CYTOPLASMIC"/>
    <property type="match status" value="1"/>
</dbReference>
<keyword evidence="5 14" id="KW-0479">Metal-binding</keyword>
<keyword evidence="2 14" id="KW-0963">Cytoplasm</keyword>
<evidence type="ECO:0000256" key="12">
    <source>
        <dbReference type="ARBA" id="ARBA00024779"/>
    </source>
</evidence>
<dbReference type="GO" id="GO:0006419">
    <property type="term" value="P:alanyl-tRNA aminoacylation"/>
    <property type="evidence" value="ECO:0007669"/>
    <property type="project" value="UniProtKB-UniRule"/>
</dbReference>
<dbReference type="Gene3D" id="3.30.980.10">
    <property type="entry name" value="Threonyl-trna Synthetase, Chain A, domain 2"/>
    <property type="match status" value="1"/>
</dbReference>
<dbReference type="InterPro" id="IPR050058">
    <property type="entry name" value="Ala-tRNA_ligase"/>
</dbReference>
<organism evidence="16 17">
    <name type="scientific">Spiroplasma citri</name>
    <dbReference type="NCBI Taxonomy" id="2133"/>
    <lineage>
        <taxon>Bacteria</taxon>
        <taxon>Bacillati</taxon>
        <taxon>Mycoplasmatota</taxon>
        <taxon>Mollicutes</taxon>
        <taxon>Entomoplasmatales</taxon>
        <taxon>Spiroplasmataceae</taxon>
        <taxon>Spiroplasma</taxon>
    </lineage>
</organism>
<dbReference type="GO" id="GO:0000049">
    <property type="term" value="F:tRNA binding"/>
    <property type="evidence" value="ECO:0007669"/>
    <property type="project" value="UniProtKB-KW"/>
</dbReference>
<dbReference type="SUPFAM" id="SSF55681">
    <property type="entry name" value="Class II aaRS and biotin synthetases"/>
    <property type="match status" value="1"/>
</dbReference>
<dbReference type="InterPro" id="IPR018164">
    <property type="entry name" value="Ala-tRNA-synth_IIc_N"/>
</dbReference>
<evidence type="ECO:0000256" key="1">
    <source>
        <dbReference type="ARBA" id="ARBA00008226"/>
    </source>
</evidence>
<name>A0AAJ4EJ23_SPICI</name>
<keyword evidence="10 14" id="KW-0648">Protein biosynthesis</keyword>
<gene>
    <name evidence="14 16" type="primary">alaS</name>
    <name evidence="16" type="ORF">GL298_03975</name>
</gene>
<dbReference type="GO" id="GO:0002161">
    <property type="term" value="F:aminoacyl-tRNA deacylase activity"/>
    <property type="evidence" value="ECO:0007669"/>
    <property type="project" value="TreeGrafter"/>
</dbReference>
<evidence type="ECO:0000256" key="3">
    <source>
        <dbReference type="ARBA" id="ARBA00022555"/>
    </source>
</evidence>
<evidence type="ECO:0000256" key="6">
    <source>
        <dbReference type="ARBA" id="ARBA00022741"/>
    </source>
</evidence>
<dbReference type="GO" id="GO:0004813">
    <property type="term" value="F:alanine-tRNA ligase activity"/>
    <property type="evidence" value="ECO:0007669"/>
    <property type="project" value="UniProtKB-UniRule"/>
</dbReference>
<dbReference type="FunFam" id="3.10.310.40:FF:000001">
    <property type="entry name" value="Alanine--tRNA ligase"/>
    <property type="match status" value="1"/>
</dbReference>
<dbReference type="PRINTS" id="PR00980">
    <property type="entry name" value="TRNASYNTHALA"/>
</dbReference>
<dbReference type="Gene3D" id="3.30.930.10">
    <property type="entry name" value="Bira Bifunctional Protein, Domain 2"/>
    <property type="match status" value="1"/>
</dbReference>
<dbReference type="SUPFAM" id="SSF55186">
    <property type="entry name" value="ThrRS/AlaRS common domain"/>
    <property type="match status" value="1"/>
</dbReference>
<reference evidence="16 17" key="1">
    <citation type="submission" date="2019-11" db="EMBL/GenBank/DDBJ databases">
        <title>Whole genome sequencing and comparative genomics analyses of five strains of Spiroplasma citri.</title>
        <authorList>
            <person name="Yokomi R."/>
            <person name="Chen J."/>
            <person name="Rattner R."/>
            <person name="Vidalakis G."/>
        </authorList>
    </citation>
    <scope>NUCLEOTIDE SEQUENCE [LARGE SCALE GENOMIC DNA]</scope>
    <source>
        <strain evidence="16 17">BR12</strain>
    </source>
</reference>
<evidence type="ECO:0000256" key="9">
    <source>
        <dbReference type="ARBA" id="ARBA00022884"/>
    </source>
</evidence>
<dbReference type="InterPro" id="IPR012947">
    <property type="entry name" value="tRNA_SAD"/>
</dbReference>
<feature type="binding site" evidence="14">
    <location>
        <position position="578"/>
    </location>
    <ligand>
        <name>Zn(2+)</name>
        <dbReference type="ChEBI" id="CHEBI:29105"/>
    </ligand>
</feature>
<dbReference type="GO" id="GO:0005524">
    <property type="term" value="F:ATP binding"/>
    <property type="evidence" value="ECO:0007669"/>
    <property type="project" value="UniProtKB-UniRule"/>
</dbReference>
<dbReference type="Pfam" id="PF01411">
    <property type="entry name" value="tRNA-synt_2c"/>
    <property type="match status" value="1"/>
</dbReference>
<dbReference type="Gene3D" id="2.40.30.130">
    <property type="match status" value="1"/>
</dbReference>
<proteinExistence type="inferred from homology"/>
<keyword evidence="9 14" id="KW-0694">RNA-binding</keyword>
<comment type="similarity">
    <text evidence="1 14">Belongs to the class-II aminoacyl-tRNA synthetase family.</text>
</comment>
<dbReference type="GeneID" id="54238689"/>
<comment type="catalytic activity">
    <reaction evidence="13 14">
        <text>tRNA(Ala) + L-alanine + ATP = L-alanyl-tRNA(Ala) + AMP + diphosphate</text>
        <dbReference type="Rhea" id="RHEA:12540"/>
        <dbReference type="Rhea" id="RHEA-COMP:9657"/>
        <dbReference type="Rhea" id="RHEA-COMP:9923"/>
        <dbReference type="ChEBI" id="CHEBI:30616"/>
        <dbReference type="ChEBI" id="CHEBI:33019"/>
        <dbReference type="ChEBI" id="CHEBI:57972"/>
        <dbReference type="ChEBI" id="CHEBI:78442"/>
        <dbReference type="ChEBI" id="CHEBI:78497"/>
        <dbReference type="ChEBI" id="CHEBI:456215"/>
        <dbReference type="EC" id="6.1.1.7"/>
    </reaction>
</comment>
<dbReference type="EC" id="6.1.1.7" evidence="14"/>
<feature type="domain" description="Alanyl-transfer RNA synthetases family profile" evidence="15">
    <location>
        <begin position="4"/>
        <end position="720"/>
    </location>
</feature>
<accession>A0AAJ4EJ23</accession>
<evidence type="ECO:0000256" key="2">
    <source>
        <dbReference type="ARBA" id="ARBA00022490"/>
    </source>
</evidence>
<evidence type="ECO:0000256" key="8">
    <source>
        <dbReference type="ARBA" id="ARBA00022840"/>
    </source>
</evidence>
<evidence type="ECO:0000256" key="7">
    <source>
        <dbReference type="ARBA" id="ARBA00022833"/>
    </source>
</evidence>
<evidence type="ECO:0000259" key="15">
    <source>
        <dbReference type="PROSITE" id="PS50860"/>
    </source>
</evidence>
<evidence type="ECO:0000256" key="10">
    <source>
        <dbReference type="ARBA" id="ARBA00022917"/>
    </source>
</evidence>
<evidence type="ECO:0000256" key="5">
    <source>
        <dbReference type="ARBA" id="ARBA00022723"/>
    </source>
</evidence>
<keyword evidence="3 14" id="KW-0820">tRNA-binding</keyword>
<dbReference type="InterPro" id="IPR045864">
    <property type="entry name" value="aa-tRNA-synth_II/BPL/LPL"/>
</dbReference>
<comment type="function">
    <text evidence="12 14">Catalyzes the attachment of alanine to tRNA(Ala) in a two-step reaction: alanine is first activated by ATP to form Ala-AMP and then transferred to the acceptor end of tRNA(Ala). Also edits incorrectly charged Ser-tRNA(Ala) and Gly-tRNA(Ala) via its editing domain.</text>
</comment>
<dbReference type="InterPro" id="IPR002318">
    <property type="entry name" value="Ala-tRNA-lgiase_IIc"/>
</dbReference>
<dbReference type="Gene3D" id="3.30.54.20">
    <property type="match status" value="1"/>
</dbReference>
<keyword evidence="6 14" id="KW-0547">Nucleotide-binding</keyword>
<dbReference type="Proteomes" id="UP000464735">
    <property type="component" value="Chromosome"/>
</dbReference>
<dbReference type="AlphaFoldDB" id="A0AAJ4EJ23"/>
<evidence type="ECO:0000256" key="14">
    <source>
        <dbReference type="HAMAP-Rule" id="MF_00036"/>
    </source>
</evidence>
<dbReference type="NCBIfam" id="TIGR00344">
    <property type="entry name" value="alaS"/>
    <property type="match status" value="1"/>
</dbReference>
<dbReference type="FunFam" id="3.30.930.10:FF:000046">
    <property type="entry name" value="Alanine--tRNA ligase"/>
    <property type="match status" value="1"/>
</dbReference>
<dbReference type="InterPro" id="IPR018162">
    <property type="entry name" value="Ala-tRNA-ligase_IIc_anticod-bd"/>
</dbReference>
<dbReference type="InterPro" id="IPR018163">
    <property type="entry name" value="Thr/Ala-tRNA-synth_IIc_edit"/>
</dbReference>
<dbReference type="GO" id="GO:0005829">
    <property type="term" value="C:cytosol"/>
    <property type="evidence" value="ECO:0007669"/>
    <property type="project" value="TreeGrafter"/>
</dbReference>
<dbReference type="CDD" id="cd00673">
    <property type="entry name" value="AlaRS_core"/>
    <property type="match status" value="1"/>
</dbReference>
<evidence type="ECO:0000313" key="17">
    <source>
        <dbReference type="Proteomes" id="UP000464735"/>
    </source>
</evidence>
<dbReference type="InterPro" id="IPR018165">
    <property type="entry name" value="Ala-tRNA-synth_IIc_core"/>
</dbReference>
<keyword evidence="7 14" id="KW-0862">Zinc</keyword>
<dbReference type="GO" id="GO:0008270">
    <property type="term" value="F:zinc ion binding"/>
    <property type="evidence" value="ECO:0007669"/>
    <property type="project" value="UniProtKB-UniRule"/>
</dbReference>
<dbReference type="InterPro" id="IPR009000">
    <property type="entry name" value="Transl_B-barrel_sf"/>
</dbReference>
<keyword evidence="4 14" id="KW-0436">Ligase</keyword>
<dbReference type="EMBL" id="CP046368">
    <property type="protein sequence ID" value="QIA68738.1"/>
    <property type="molecule type" value="Genomic_DNA"/>
</dbReference>
<evidence type="ECO:0000313" key="16">
    <source>
        <dbReference type="EMBL" id="QIA68738.1"/>
    </source>
</evidence>
<dbReference type="PROSITE" id="PS50860">
    <property type="entry name" value="AA_TRNA_LIGASE_II_ALA"/>
    <property type="match status" value="1"/>
</dbReference>
<protein>
    <recommendedName>
        <fullName evidence="14">Alanine--tRNA ligase</fullName>
        <ecNumber evidence="14">6.1.1.7</ecNumber>
    </recommendedName>
    <alternativeName>
        <fullName evidence="14">Alanyl-tRNA synthetase</fullName>
        <shortName evidence="14">AlaRS</shortName>
    </alternativeName>
</protein>
<dbReference type="InterPro" id="IPR023033">
    <property type="entry name" value="Ala_tRNA_ligase_euk/bac"/>
</dbReference>
<dbReference type="Pfam" id="PF07973">
    <property type="entry name" value="tRNA_SAD"/>
    <property type="match status" value="1"/>
</dbReference>
<dbReference type="FunFam" id="3.30.980.10:FF:000004">
    <property type="entry name" value="Alanine--tRNA ligase, cytoplasmic"/>
    <property type="match status" value="1"/>
</dbReference>
<feature type="binding site" evidence="14">
    <location>
        <position position="574"/>
    </location>
    <ligand>
        <name>Zn(2+)</name>
        <dbReference type="ChEBI" id="CHEBI:29105"/>
    </ligand>
</feature>
<dbReference type="SUPFAM" id="SSF50447">
    <property type="entry name" value="Translation proteins"/>
    <property type="match status" value="1"/>
</dbReference>
<dbReference type="KEGG" id="sck:SCITRI_00789"/>
<comment type="subcellular location">
    <subcellularLocation>
        <location evidence="14">Cytoplasm</location>
    </subcellularLocation>
</comment>
<feature type="binding site" evidence="14">
    <location>
        <position position="677"/>
    </location>
    <ligand>
        <name>Zn(2+)</name>
        <dbReference type="ChEBI" id="CHEBI:29105"/>
    </ligand>
</feature>
<keyword evidence="8 14" id="KW-0067">ATP-binding</keyword>
<feature type="binding site" evidence="14">
    <location>
        <position position="681"/>
    </location>
    <ligand>
        <name>Zn(2+)</name>
        <dbReference type="ChEBI" id="CHEBI:29105"/>
    </ligand>
</feature>
<evidence type="ECO:0000256" key="13">
    <source>
        <dbReference type="ARBA" id="ARBA00048300"/>
    </source>
</evidence>
<comment type="domain">
    <text evidence="14">Consists of three domains; the N-terminal catalytic domain, the editing domain and the C-terminal C-Ala domain. The editing domain removes incorrectly charged amino acids, while the C-Ala domain, along with tRNA(Ala), serves as a bridge to cooperatively bring together the editing and aminoacylation centers thus stimulating deacylation of misacylated tRNAs.</text>
</comment>
<keyword evidence="11 14" id="KW-0030">Aminoacyl-tRNA synthetase</keyword>
<dbReference type="SUPFAM" id="SSF101353">
    <property type="entry name" value="Putative anticodon-binding domain of alanyl-tRNA synthetase (AlaRS)"/>
    <property type="match status" value="1"/>
</dbReference>
<comment type="cofactor">
    <cofactor evidence="14">
        <name>Zn(2+)</name>
        <dbReference type="ChEBI" id="CHEBI:29105"/>
    </cofactor>
    <text evidence="14">Binds 1 zinc ion per subunit.</text>
</comment>